<dbReference type="RefSeq" id="WP_143917913.1">
    <property type="nucleotide sequence ID" value="NZ_CANMIK010000054.1"/>
</dbReference>
<sequence length="68" mass="7125">MALVTALLKKDIKGILNDLKNDTDQEAAIEKYADQLSRAIETYVKSATVIVTGTSVSGGAVTGTGQIQ</sequence>
<protein>
    <submittedName>
        <fullName evidence="1">Uncharacterized protein</fullName>
    </submittedName>
</protein>
<evidence type="ECO:0000313" key="2">
    <source>
        <dbReference type="Proteomes" id="UP000318833"/>
    </source>
</evidence>
<dbReference type="EMBL" id="VLNR01000056">
    <property type="protein sequence ID" value="TSE05677.1"/>
    <property type="molecule type" value="Genomic_DNA"/>
</dbReference>
<dbReference type="AlphaFoldDB" id="A0A554VEY1"/>
<organism evidence="1 2">
    <name type="scientific">Aquimarina algiphila</name>
    <dbReference type="NCBI Taxonomy" id="2047982"/>
    <lineage>
        <taxon>Bacteria</taxon>
        <taxon>Pseudomonadati</taxon>
        <taxon>Bacteroidota</taxon>
        <taxon>Flavobacteriia</taxon>
        <taxon>Flavobacteriales</taxon>
        <taxon>Flavobacteriaceae</taxon>
        <taxon>Aquimarina</taxon>
    </lineage>
</organism>
<name>A0A554VEY1_9FLAO</name>
<reference evidence="1 2" key="1">
    <citation type="submission" date="2019-07" db="EMBL/GenBank/DDBJ databases">
        <title>The draft genome sequence of Aquimarina algiphila M91.</title>
        <authorList>
            <person name="Meng X."/>
        </authorList>
    </citation>
    <scope>NUCLEOTIDE SEQUENCE [LARGE SCALE GENOMIC DNA]</scope>
    <source>
        <strain evidence="1 2">M91</strain>
    </source>
</reference>
<comment type="caution">
    <text evidence="1">The sequence shown here is derived from an EMBL/GenBank/DDBJ whole genome shotgun (WGS) entry which is preliminary data.</text>
</comment>
<evidence type="ECO:0000313" key="1">
    <source>
        <dbReference type="EMBL" id="TSE05677.1"/>
    </source>
</evidence>
<accession>A0A554VEY1</accession>
<dbReference type="Proteomes" id="UP000318833">
    <property type="component" value="Unassembled WGS sequence"/>
</dbReference>
<keyword evidence="2" id="KW-1185">Reference proteome</keyword>
<proteinExistence type="predicted"/>
<gene>
    <name evidence="1" type="ORF">FOF46_21860</name>
</gene>